<dbReference type="AlphaFoldDB" id="A0A9J6H530"/>
<dbReference type="VEuPathDB" id="VectorBase:HLOH_054649"/>
<proteinExistence type="predicted"/>
<dbReference type="OrthoDB" id="6593055at2759"/>
<protein>
    <recommendedName>
        <fullName evidence="4">CCHC-type domain-containing protein</fullName>
    </recommendedName>
</protein>
<accession>A0A9J6H530</accession>
<feature type="compositionally biased region" description="Low complexity" evidence="1">
    <location>
        <begin position="414"/>
        <end position="425"/>
    </location>
</feature>
<evidence type="ECO:0000313" key="2">
    <source>
        <dbReference type="EMBL" id="KAH9381887.1"/>
    </source>
</evidence>
<feature type="region of interest" description="Disordered" evidence="1">
    <location>
        <begin position="1"/>
        <end position="35"/>
    </location>
</feature>
<feature type="region of interest" description="Disordered" evidence="1">
    <location>
        <begin position="484"/>
        <end position="514"/>
    </location>
</feature>
<name>A0A9J6H530_HAELO</name>
<evidence type="ECO:0000256" key="1">
    <source>
        <dbReference type="SAM" id="MobiDB-lite"/>
    </source>
</evidence>
<gene>
    <name evidence="2" type="ORF">HPB48_015393</name>
</gene>
<dbReference type="EMBL" id="JABSTR010000011">
    <property type="protein sequence ID" value="KAH9381887.1"/>
    <property type="molecule type" value="Genomic_DNA"/>
</dbReference>
<feature type="compositionally biased region" description="Low complexity" evidence="1">
    <location>
        <begin position="441"/>
        <end position="462"/>
    </location>
</feature>
<sequence>MAPTHSLTARPTPGHGETTAPVNTAVSPSQRGYDPEEMAWSTISLAGEDVSAAAEPLRNENLFRLVERRSQRRKDKMAAATAQDAPGKQLSKQQAPASRREKEPAKPAWKPKPLPKFHPDDFVVVLKPRSAVELGAIFQPGELGLSLRTYLGAQLAADFSFVLSREQNLILASTQNAYVADRILGDFVINSAKGDVPLRGHLKQGDEEVSYGVVSIANHETSETLKGSIQWRQGTILDIRKFGTSNRARLTFAGKVKPRTVLYNSEIITVRPYLRTIPACGLCGTVGHRADTCPNPNQDRCGLCGQHAPFVEGMRAPHECNAKCAVCGGGHATNSRDCAAKYRTLTKLDARKGKNKNPAGKPAKRQPAHITGSSGDSPRRSDVNSTRAAPSGRAEKQGAAAPPPPPHGGQGNPSRSQQQQTERQSPGNSWADIVKHGKEGSTSTGASTSTSPPSSPSRSAADSELLNLVASLKAQNEMLLAKIEAIENQSTPPPQSSPHAEVMESEAAAPATLESSINALETRLETKFADMMSELGSQLLSKITKQFHAQINAQVAEALPNMLARAARKGNLKDISGRPSKFSRRLIILDDEEDSSSLSGTEVQASELAPELQPTQS</sequence>
<feature type="region of interest" description="Disordered" evidence="1">
    <location>
        <begin position="591"/>
        <end position="617"/>
    </location>
</feature>
<feature type="region of interest" description="Disordered" evidence="1">
    <location>
        <begin position="68"/>
        <end position="114"/>
    </location>
</feature>
<keyword evidence="3" id="KW-1185">Reference proteome</keyword>
<reference evidence="2 3" key="1">
    <citation type="journal article" date="2020" name="Cell">
        <title>Large-Scale Comparative Analyses of Tick Genomes Elucidate Their Genetic Diversity and Vector Capacities.</title>
        <authorList>
            <consortium name="Tick Genome and Microbiome Consortium (TIGMIC)"/>
            <person name="Jia N."/>
            <person name="Wang J."/>
            <person name="Shi W."/>
            <person name="Du L."/>
            <person name="Sun Y."/>
            <person name="Zhan W."/>
            <person name="Jiang J.F."/>
            <person name="Wang Q."/>
            <person name="Zhang B."/>
            <person name="Ji P."/>
            <person name="Bell-Sakyi L."/>
            <person name="Cui X.M."/>
            <person name="Yuan T.T."/>
            <person name="Jiang B.G."/>
            <person name="Yang W.F."/>
            <person name="Lam T.T."/>
            <person name="Chang Q.C."/>
            <person name="Ding S.J."/>
            <person name="Wang X.J."/>
            <person name="Zhu J.G."/>
            <person name="Ruan X.D."/>
            <person name="Zhao L."/>
            <person name="Wei J.T."/>
            <person name="Ye R.Z."/>
            <person name="Que T.C."/>
            <person name="Du C.H."/>
            <person name="Zhou Y.H."/>
            <person name="Cheng J.X."/>
            <person name="Dai P.F."/>
            <person name="Guo W.B."/>
            <person name="Han X.H."/>
            <person name="Huang E.J."/>
            <person name="Li L.F."/>
            <person name="Wei W."/>
            <person name="Gao Y.C."/>
            <person name="Liu J.Z."/>
            <person name="Shao H.Z."/>
            <person name="Wang X."/>
            <person name="Wang C.C."/>
            <person name="Yang T.C."/>
            <person name="Huo Q.B."/>
            <person name="Li W."/>
            <person name="Chen H.Y."/>
            <person name="Chen S.E."/>
            <person name="Zhou L.G."/>
            <person name="Ni X.B."/>
            <person name="Tian J.H."/>
            <person name="Sheng Y."/>
            <person name="Liu T."/>
            <person name="Pan Y.S."/>
            <person name="Xia L.Y."/>
            <person name="Li J."/>
            <person name="Zhao F."/>
            <person name="Cao W.C."/>
        </authorList>
    </citation>
    <scope>NUCLEOTIDE SEQUENCE [LARGE SCALE GENOMIC DNA]</scope>
    <source>
        <strain evidence="2">HaeL-2018</strain>
    </source>
</reference>
<evidence type="ECO:0008006" key="4">
    <source>
        <dbReference type="Google" id="ProtNLM"/>
    </source>
</evidence>
<feature type="region of interest" description="Disordered" evidence="1">
    <location>
        <begin position="349"/>
        <end position="462"/>
    </location>
</feature>
<evidence type="ECO:0000313" key="3">
    <source>
        <dbReference type="Proteomes" id="UP000821853"/>
    </source>
</evidence>
<comment type="caution">
    <text evidence="2">The sequence shown here is derived from an EMBL/GenBank/DDBJ whole genome shotgun (WGS) entry which is preliminary data.</text>
</comment>
<feature type="compositionally biased region" description="Polar residues" evidence="1">
    <location>
        <begin position="20"/>
        <end position="30"/>
    </location>
</feature>
<dbReference type="Proteomes" id="UP000821853">
    <property type="component" value="Chromosome 9"/>
</dbReference>
<organism evidence="2 3">
    <name type="scientific">Haemaphysalis longicornis</name>
    <name type="common">Bush tick</name>
    <dbReference type="NCBI Taxonomy" id="44386"/>
    <lineage>
        <taxon>Eukaryota</taxon>
        <taxon>Metazoa</taxon>
        <taxon>Ecdysozoa</taxon>
        <taxon>Arthropoda</taxon>
        <taxon>Chelicerata</taxon>
        <taxon>Arachnida</taxon>
        <taxon>Acari</taxon>
        <taxon>Parasitiformes</taxon>
        <taxon>Ixodida</taxon>
        <taxon>Ixodoidea</taxon>
        <taxon>Ixodidae</taxon>
        <taxon>Haemaphysalinae</taxon>
        <taxon>Haemaphysalis</taxon>
    </lineage>
</organism>